<evidence type="ECO:0000313" key="4">
    <source>
        <dbReference type="EMBL" id="TFK49682.1"/>
    </source>
</evidence>
<keyword evidence="2" id="KW-0413">Isomerase</keyword>
<dbReference type="SUPFAM" id="SSF54506">
    <property type="entry name" value="Diaminopimelate epimerase-like"/>
    <property type="match status" value="2"/>
</dbReference>
<organism evidence="4 5">
    <name type="scientific">Heliocybe sulcata</name>
    <dbReference type="NCBI Taxonomy" id="5364"/>
    <lineage>
        <taxon>Eukaryota</taxon>
        <taxon>Fungi</taxon>
        <taxon>Dikarya</taxon>
        <taxon>Basidiomycota</taxon>
        <taxon>Agaricomycotina</taxon>
        <taxon>Agaricomycetes</taxon>
        <taxon>Gloeophyllales</taxon>
        <taxon>Gloeophyllaceae</taxon>
        <taxon>Heliocybe</taxon>
    </lineage>
</organism>
<accession>A0A5C3MXR7</accession>
<dbReference type="Proteomes" id="UP000305948">
    <property type="component" value="Unassembled WGS sequence"/>
</dbReference>
<proteinExistence type="inferred from homology"/>
<gene>
    <name evidence="4" type="ORF">OE88DRAFT_1662276</name>
</gene>
<dbReference type="GO" id="GO:0016853">
    <property type="term" value="F:isomerase activity"/>
    <property type="evidence" value="ECO:0007669"/>
    <property type="project" value="UniProtKB-KW"/>
</dbReference>
<reference evidence="4 5" key="1">
    <citation type="journal article" date="2019" name="Nat. Ecol. Evol.">
        <title>Megaphylogeny resolves global patterns of mushroom evolution.</title>
        <authorList>
            <person name="Varga T."/>
            <person name="Krizsan K."/>
            <person name="Foldi C."/>
            <person name="Dima B."/>
            <person name="Sanchez-Garcia M."/>
            <person name="Sanchez-Ramirez S."/>
            <person name="Szollosi G.J."/>
            <person name="Szarkandi J.G."/>
            <person name="Papp V."/>
            <person name="Albert L."/>
            <person name="Andreopoulos W."/>
            <person name="Angelini C."/>
            <person name="Antonin V."/>
            <person name="Barry K.W."/>
            <person name="Bougher N.L."/>
            <person name="Buchanan P."/>
            <person name="Buyck B."/>
            <person name="Bense V."/>
            <person name="Catcheside P."/>
            <person name="Chovatia M."/>
            <person name="Cooper J."/>
            <person name="Damon W."/>
            <person name="Desjardin D."/>
            <person name="Finy P."/>
            <person name="Geml J."/>
            <person name="Haridas S."/>
            <person name="Hughes K."/>
            <person name="Justo A."/>
            <person name="Karasinski D."/>
            <person name="Kautmanova I."/>
            <person name="Kiss B."/>
            <person name="Kocsube S."/>
            <person name="Kotiranta H."/>
            <person name="LaButti K.M."/>
            <person name="Lechner B.E."/>
            <person name="Liimatainen K."/>
            <person name="Lipzen A."/>
            <person name="Lukacs Z."/>
            <person name="Mihaltcheva S."/>
            <person name="Morgado L.N."/>
            <person name="Niskanen T."/>
            <person name="Noordeloos M.E."/>
            <person name="Ohm R.A."/>
            <person name="Ortiz-Santana B."/>
            <person name="Ovrebo C."/>
            <person name="Racz N."/>
            <person name="Riley R."/>
            <person name="Savchenko A."/>
            <person name="Shiryaev A."/>
            <person name="Soop K."/>
            <person name="Spirin V."/>
            <person name="Szebenyi C."/>
            <person name="Tomsovsky M."/>
            <person name="Tulloss R.E."/>
            <person name="Uehling J."/>
            <person name="Grigoriev I.V."/>
            <person name="Vagvolgyi C."/>
            <person name="Papp T."/>
            <person name="Martin F.M."/>
            <person name="Miettinen O."/>
            <person name="Hibbett D.S."/>
            <person name="Nagy L.G."/>
        </authorList>
    </citation>
    <scope>NUCLEOTIDE SEQUENCE [LARGE SCALE GENOMIC DNA]</scope>
    <source>
        <strain evidence="4 5">OMC1185</strain>
    </source>
</reference>
<sequence>MFIVRKSLLSSSALLRTCTGCRALSSASSTGKARNPIPATFLRGGTSKGIYLDRSDLPADKSQWDQIFLGIMGSPDPEYGRQLNGMGGGVSSLSKICVVGRPTEPRDGIDVEYTFAQIGIRDATVDYSGNCGNLSSMIGVFAVDQGMCGPDLLLQRGSPTYDIATVRAFNTNTGKRVDTSFPISTKQRIPLLDLPQATVAGVPGKASRITLDFVSPGGARTGKLLPTGHTVDDIDLTGFASAQSPGIRTSLVDATNPTVFISSEGLREAAGIAADASIDYNSAPVSSLIEYIRQRGAEKMGLDPSAQAQPKIAVLSAPTADDTGVDIVVHAYSMGVLHKAVPMTLGLCLGVAAKVGGTLARDIVSPLGGRANEKELLTIRHPGGTVDVGADMTPEGEVRSAKVVRTGRRLMKGNVWW</sequence>
<protein>
    <submittedName>
        <fullName evidence="4">DUF453-domain-containing protein</fullName>
    </submittedName>
</protein>
<dbReference type="EMBL" id="ML213515">
    <property type="protein sequence ID" value="TFK49682.1"/>
    <property type="molecule type" value="Genomic_DNA"/>
</dbReference>
<dbReference type="Gene3D" id="3.10.310.10">
    <property type="entry name" value="Diaminopimelate Epimerase, Chain A, domain 1"/>
    <property type="match status" value="2"/>
</dbReference>
<feature type="signal peptide" evidence="3">
    <location>
        <begin position="1"/>
        <end position="23"/>
    </location>
</feature>
<evidence type="ECO:0000256" key="3">
    <source>
        <dbReference type="SAM" id="SignalP"/>
    </source>
</evidence>
<comment type="similarity">
    <text evidence="1">Belongs to the PrpF family.</text>
</comment>
<dbReference type="Pfam" id="PF04303">
    <property type="entry name" value="PrpF"/>
    <property type="match status" value="1"/>
</dbReference>
<feature type="chain" id="PRO_5023004954" evidence="3">
    <location>
        <begin position="24"/>
        <end position="417"/>
    </location>
</feature>
<dbReference type="PANTHER" id="PTHR43709">
    <property type="entry name" value="ACONITATE ISOMERASE-RELATED"/>
    <property type="match status" value="1"/>
</dbReference>
<keyword evidence="3" id="KW-0732">Signal</keyword>
<dbReference type="AlphaFoldDB" id="A0A5C3MXR7"/>
<keyword evidence="5" id="KW-1185">Reference proteome</keyword>
<evidence type="ECO:0000256" key="1">
    <source>
        <dbReference type="ARBA" id="ARBA00007673"/>
    </source>
</evidence>
<dbReference type="OrthoDB" id="10267539at2759"/>
<name>A0A5C3MXR7_9AGAM</name>
<dbReference type="STRING" id="5364.A0A5C3MXR7"/>
<dbReference type="InterPro" id="IPR007400">
    <property type="entry name" value="PrpF-like"/>
</dbReference>
<evidence type="ECO:0000313" key="5">
    <source>
        <dbReference type="Proteomes" id="UP000305948"/>
    </source>
</evidence>
<dbReference type="PANTHER" id="PTHR43709:SF2">
    <property type="entry name" value="DUF453 DOMAIN PROTEIN (AFU_ORTHOLOGUE AFUA_6G00360)"/>
    <property type="match status" value="1"/>
</dbReference>
<evidence type="ECO:0000256" key="2">
    <source>
        <dbReference type="ARBA" id="ARBA00023235"/>
    </source>
</evidence>